<dbReference type="Pfam" id="PF04185">
    <property type="entry name" value="Phosphoesterase"/>
    <property type="match status" value="1"/>
</dbReference>
<dbReference type="AlphaFoldDB" id="A0AAV5KQU4"/>
<protein>
    <submittedName>
        <fullName evidence="2">Uncharacterized protein</fullName>
    </submittedName>
</protein>
<gene>
    <name evidence="2" type="ORF">SLEP1_g36152</name>
</gene>
<reference evidence="2 3" key="1">
    <citation type="journal article" date="2021" name="Commun. Biol.">
        <title>The genome of Shorea leprosula (Dipterocarpaceae) highlights the ecological relevance of drought in aseasonal tropical rainforests.</title>
        <authorList>
            <person name="Ng K.K.S."/>
            <person name="Kobayashi M.J."/>
            <person name="Fawcett J.A."/>
            <person name="Hatakeyama M."/>
            <person name="Paape T."/>
            <person name="Ng C.H."/>
            <person name="Ang C.C."/>
            <person name="Tnah L.H."/>
            <person name="Lee C.T."/>
            <person name="Nishiyama T."/>
            <person name="Sese J."/>
            <person name="O'Brien M.J."/>
            <person name="Copetti D."/>
            <person name="Mohd Noor M.I."/>
            <person name="Ong R.C."/>
            <person name="Putra M."/>
            <person name="Sireger I.Z."/>
            <person name="Indrioko S."/>
            <person name="Kosugi Y."/>
            <person name="Izuno A."/>
            <person name="Isagi Y."/>
            <person name="Lee S.L."/>
            <person name="Shimizu K.K."/>
        </authorList>
    </citation>
    <scope>NUCLEOTIDE SEQUENCE [LARGE SCALE GENOMIC DNA]</scope>
    <source>
        <strain evidence="2">214</strain>
    </source>
</reference>
<comment type="caution">
    <text evidence="2">The sequence shown here is derived from an EMBL/GenBank/DDBJ whole genome shotgun (WGS) entry which is preliminary data.</text>
</comment>
<evidence type="ECO:0000313" key="3">
    <source>
        <dbReference type="Proteomes" id="UP001054252"/>
    </source>
</evidence>
<dbReference type="GO" id="GO:0009395">
    <property type="term" value="P:phospholipid catabolic process"/>
    <property type="evidence" value="ECO:0007669"/>
    <property type="project" value="TreeGrafter"/>
</dbReference>
<accession>A0AAV5KQU4</accession>
<dbReference type="PANTHER" id="PTHR31956">
    <property type="entry name" value="NON-SPECIFIC PHOSPHOLIPASE C4-RELATED"/>
    <property type="match status" value="1"/>
</dbReference>
<keyword evidence="3" id="KW-1185">Reference proteome</keyword>
<proteinExistence type="predicted"/>
<evidence type="ECO:0000313" key="2">
    <source>
        <dbReference type="EMBL" id="GKV26939.1"/>
    </source>
</evidence>
<keyword evidence="1" id="KW-0378">Hydrolase</keyword>
<organism evidence="2 3">
    <name type="scientific">Rubroshorea leprosula</name>
    <dbReference type="NCBI Taxonomy" id="152421"/>
    <lineage>
        <taxon>Eukaryota</taxon>
        <taxon>Viridiplantae</taxon>
        <taxon>Streptophyta</taxon>
        <taxon>Embryophyta</taxon>
        <taxon>Tracheophyta</taxon>
        <taxon>Spermatophyta</taxon>
        <taxon>Magnoliopsida</taxon>
        <taxon>eudicotyledons</taxon>
        <taxon>Gunneridae</taxon>
        <taxon>Pentapetalae</taxon>
        <taxon>rosids</taxon>
        <taxon>malvids</taxon>
        <taxon>Malvales</taxon>
        <taxon>Dipterocarpaceae</taxon>
        <taxon>Rubroshorea</taxon>
    </lineage>
</organism>
<dbReference type="GO" id="GO:0042578">
    <property type="term" value="F:phosphoric ester hydrolase activity"/>
    <property type="evidence" value="ECO:0007669"/>
    <property type="project" value="UniProtKB-ARBA"/>
</dbReference>
<dbReference type="InterPro" id="IPR017850">
    <property type="entry name" value="Alkaline_phosphatase_core_sf"/>
</dbReference>
<name>A0AAV5KQU4_9ROSI</name>
<sequence>MSEGMAKTVMSGFERARVPINTELANEFAVFDRCFALVPMSTQQNRFDAHLTTSFRAMSNVRKDLIHGFPPKKSLIPSKKMA</sequence>
<dbReference type="Gene3D" id="3.40.720.10">
    <property type="entry name" value="Alkaline Phosphatase, subunit A"/>
    <property type="match status" value="1"/>
</dbReference>
<dbReference type="EMBL" id="BPVZ01000073">
    <property type="protein sequence ID" value="GKV26939.1"/>
    <property type="molecule type" value="Genomic_DNA"/>
</dbReference>
<dbReference type="PANTHER" id="PTHR31956:SF1">
    <property type="entry name" value="NON-SPECIFIC PHOSPHOLIPASE C1"/>
    <property type="match status" value="1"/>
</dbReference>
<dbReference type="Proteomes" id="UP001054252">
    <property type="component" value="Unassembled WGS sequence"/>
</dbReference>
<evidence type="ECO:0000256" key="1">
    <source>
        <dbReference type="ARBA" id="ARBA00022801"/>
    </source>
</evidence>
<dbReference type="InterPro" id="IPR007312">
    <property type="entry name" value="Phosphoesterase"/>
</dbReference>